<reference evidence="1 2" key="1">
    <citation type="journal article" date="2015" name="Plant Cell">
        <title>Oil accumulation by the oleaginous diatom Fistulifera solaris as revealed by the genome and transcriptome.</title>
        <authorList>
            <person name="Tanaka T."/>
            <person name="Maeda Y."/>
            <person name="Veluchamy A."/>
            <person name="Tanaka M."/>
            <person name="Abida H."/>
            <person name="Marechal E."/>
            <person name="Bowler C."/>
            <person name="Muto M."/>
            <person name="Sunaga Y."/>
            <person name="Tanaka M."/>
            <person name="Yoshino T."/>
            <person name="Taniguchi T."/>
            <person name="Fukuda Y."/>
            <person name="Nemoto M."/>
            <person name="Matsumoto M."/>
            <person name="Wong P.S."/>
            <person name="Aburatani S."/>
            <person name="Fujibuchi W."/>
        </authorList>
    </citation>
    <scope>NUCLEOTIDE SEQUENCE [LARGE SCALE GENOMIC DNA]</scope>
    <source>
        <strain evidence="1 2">JPCC DA0580</strain>
    </source>
</reference>
<dbReference type="PANTHER" id="PTHR36960">
    <property type="entry name" value="SI:DKEY-32E6.3"/>
    <property type="match status" value="1"/>
</dbReference>
<sequence>MKSIFVTSRPIVVHFDINETILLGDIAGGDSVEDCWHKIIAKSAFVHVPDSVADIASFVPTHWWNGVPLQSTEGTPALWLESSWPPNAAPYYRTAFKHKSKTFLHHDGAVYRSAISQLAVPPSEGCFAHVLPALFATLLALSSHATPVRLVFRTMGHDLAYIAEAVTAFAQGKHPSYPDFVHEPFVWNRPDQFLKGYWENDIFGLKTNKGEVVAKGDEQVLQHLRQFAICGIQDDYHHWEKHGFRPEGGKPVWDSHEEYHVLFDDNIFPMLPNYSIAGVRKHDKFVPCPEEGVHLMPVRTLAPLQNSNWFLEQLAESKQRYDSR</sequence>
<gene>
    <name evidence="1" type="ORF">FisN_4Lh101</name>
</gene>
<protein>
    <submittedName>
        <fullName evidence="1">Uncharacterized protein</fullName>
    </submittedName>
</protein>
<dbReference type="EMBL" id="BDSP01000136">
    <property type="protein sequence ID" value="GAX19319.1"/>
    <property type="molecule type" value="Genomic_DNA"/>
</dbReference>
<comment type="caution">
    <text evidence="1">The sequence shown here is derived from an EMBL/GenBank/DDBJ whole genome shotgun (WGS) entry which is preliminary data.</text>
</comment>
<name>A0A1Z5JZH1_FISSO</name>
<proteinExistence type="predicted"/>
<dbReference type="Proteomes" id="UP000198406">
    <property type="component" value="Unassembled WGS sequence"/>
</dbReference>
<dbReference type="AlphaFoldDB" id="A0A1Z5JZH1"/>
<organism evidence="1 2">
    <name type="scientific">Fistulifera solaris</name>
    <name type="common">Oleaginous diatom</name>
    <dbReference type="NCBI Taxonomy" id="1519565"/>
    <lineage>
        <taxon>Eukaryota</taxon>
        <taxon>Sar</taxon>
        <taxon>Stramenopiles</taxon>
        <taxon>Ochrophyta</taxon>
        <taxon>Bacillariophyta</taxon>
        <taxon>Bacillariophyceae</taxon>
        <taxon>Bacillariophycidae</taxon>
        <taxon>Naviculales</taxon>
        <taxon>Naviculaceae</taxon>
        <taxon>Fistulifera</taxon>
    </lineage>
</organism>
<evidence type="ECO:0000313" key="2">
    <source>
        <dbReference type="Proteomes" id="UP000198406"/>
    </source>
</evidence>
<keyword evidence="2" id="KW-1185">Reference proteome</keyword>
<accession>A0A1Z5JZH1</accession>
<evidence type="ECO:0000313" key="1">
    <source>
        <dbReference type="EMBL" id="GAX19319.1"/>
    </source>
</evidence>
<dbReference type="InParanoid" id="A0A1Z5JZH1"/>
<dbReference type="PANTHER" id="PTHR36960:SF1">
    <property type="entry name" value="SI:DKEY-32E6.3"/>
    <property type="match status" value="1"/>
</dbReference>
<dbReference type="OrthoDB" id="417678at2759"/>